<dbReference type="Gene3D" id="3.40.630.30">
    <property type="match status" value="1"/>
</dbReference>
<organism evidence="4 5">
    <name type="scientific">Paractinoplanes lichenicola</name>
    <dbReference type="NCBI Taxonomy" id="2802976"/>
    <lineage>
        <taxon>Bacteria</taxon>
        <taxon>Bacillati</taxon>
        <taxon>Actinomycetota</taxon>
        <taxon>Actinomycetes</taxon>
        <taxon>Micromonosporales</taxon>
        <taxon>Micromonosporaceae</taxon>
        <taxon>Paractinoplanes</taxon>
    </lineage>
</organism>
<evidence type="ECO:0000256" key="1">
    <source>
        <dbReference type="ARBA" id="ARBA00022679"/>
    </source>
</evidence>
<protein>
    <submittedName>
        <fullName evidence="4">GNAT family N-acetyltransferase</fullName>
    </submittedName>
</protein>
<dbReference type="Proteomes" id="UP000598996">
    <property type="component" value="Unassembled WGS sequence"/>
</dbReference>
<feature type="domain" description="N-acetyltransferase" evidence="3">
    <location>
        <begin position="1"/>
        <end position="155"/>
    </location>
</feature>
<accession>A0ABS1VTN8</accession>
<dbReference type="PROSITE" id="PS51186">
    <property type="entry name" value="GNAT"/>
    <property type="match status" value="1"/>
</dbReference>
<dbReference type="EMBL" id="JAENHO010000007">
    <property type="protein sequence ID" value="MBL7257838.1"/>
    <property type="molecule type" value="Genomic_DNA"/>
</dbReference>
<dbReference type="InterPro" id="IPR000182">
    <property type="entry name" value="GNAT_dom"/>
</dbReference>
<dbReference type="SUPFAM" id="SSF55729">
    <property type="entry name" value="Acyl-CoA N-acyltransferases (Nat)"/>
    <property type="match status" value="1"/>
</dbReference>
<dbReference type="CDD" id="cd04301">
    <property type="entry name" value="NAT_SF"/>
    <property type="match status" value="1"/>
</dbReference>
<keyword evidence="1" id="KW-0808">Transferase</keyword>
<keyword evidence="2" id="KW-0012">Acyltransferase</keyword>
<dbReference type="Pfam" id="PF13508">
    <property type="entry name" value="Acetyltransf_7"/>
    <property type="match status" value="1"/>
</dbReference>
<evidence type="ECO:0000256" key="2">
    <source>
        <dbReference type="ARBA" id="ARBA00023315"/>
    </source>
</evidence>
<gene>
    <name evidence="4" type="ORF">JKJ07_26375</name>
</gene>
<evidence type="ECO:0000259" key="3">
    <source>
        <dbReference type="PROSITE" id="PS51186"/>
    </source>
</evidence>
<proteinExistence type="predicted"/>
<sequence>MKIRAAVPGDVPAIMQIGHETWPATYAFAGAEYIAHGLANWWSREATERMLEFTSVLIAEDDAGPVGVGNVDLRAEAAVVWKLYVLPRAQGSGAGSALLRELVALAGDKPVRLAYADGNERAGRFYAAHGFRELRRDPSEHPGWPGYVWLQRSIDQIPGR</sequence>
<reference evidence="4 5" key="1">
    <citation type="submission" date="2021-01" db="EMBL/GenBank/DDBJ databases">
        <title>Actinoplanes sp. nov. LDG1-01 isolated from lichen.</title>
        <authorList>
            <person name="Saeng-In P."/>
            <person name="Phongsopitanun W."/>
            <person name="Kanchanasin P."/>
            <person name="Yuki M."/>
            <person name="Kudo T."/>
            <person name="Ohkuma M."/>
            <person name="Tanasupawat S."/>
        </authorList>
    </citation>
    <scope>NUCLEOTIDE SEQUENCE [LARGE SCALE GENOMIC DNA]</scope>
    <source>
        <strain evidence="4 5">LDG1-01</strain>
    </source>
</reference>
<evidence type="ECO:0000313" key="5">
    <source>
        <dbReference type="Proteomes" id="UP000598996"/>
    </source>
</evidence>
<dbReference type="InterPro" id="IPR050832">
    <property type="entry name" value="Bact_Acetyltransf"/>
</dbReference>
<evidence type="ECO:0000313" key="4">
    <source>
        <dbReference type="EMBL" id="MBL7257838.1"/>
    </source>
</evidence>
<name>A0ABS1VTN8_9ACTN</name>
<dbReference type="RefSeq" id="WP_202994446.1">
    <property type="nucleotide sequence ID" value="NZ_JAENHO010000007.1"/>
</dbReference>
<dbReference type="InterPro" id="IPR016181">
    <property type="entry name" value="Acyl_CoA_acyltransferase"/>
</dbReference>
<dbReference type="PANTHER" id="PTHR43877">
    <property type="entry name" value="AMINOALKYLPHOSPHONATE N-ACETYLTRANSFERASE-RELATED-RELATED"/>
    <property type="match status" value="1"/>
</dbReference>
<comment type="caution">
    <text evidence="4">The sequence shown here is derived from an EMBL/GenBank/DDBJ whole genome shotgun (WGS) entry which is preliminary data.</text>
</comment>
<keyword evidence="5" id="KW-1185">Reference proteome</keyword>